<dbReference type="EMBL" id="CP060723">
    <property type="protein sequence ID" value="QNN44838.1"/>
    <property type="molecule type" value="Genomic_DNA"/>
</dbReference>
<reference evidence="1 2" key="1">
    <citation type="submission" date="2020-08" db="EMBL/GenBank/DDBJ databases">
        <title>Genome sequence of Pedobacter roseus KACC 11594T.</title>
        <authorList>
            <person name="Hyun D.-W."/>
            <person name="Bae J.-W."/>
        </authorList>
    </citation>
    <scope>NUCLEOTIDE SEQUENCE [LARGE SCALE GENOMIC DNA]</scope>
    <source>
        <strain evidence="1 2">KACC 11594</strain>
    </source>
</reference>
<dbReference type="AlphaFoldDB" id="A0A7G9QNB3"/>
<gene>
    <name evidence="1" type="ORF">H9L23_12500</name>
</gene>
<dbReference type="Proteomes" id="UP000515806">
    <property type="component" value="Chromosome"/>
</dbReference>
<organism evidence="1 2">
    <name type="scientific">Pedobacter roseus</name>
    <dbReference type="NCBI Taxonomy" id="336820"/>
    <lineage>
        <taxon>Bacteria</taxon>
        <taxon>Pseudomonadati</taxon>
        <taxon>Bacteroidota</taxon>
        <taxon>Sphingobacteriia</taxon>
        <taxon>Sphingobacteriales</taxon>
        <taxon>Sphingobacteriaceae</taxon>
        <taxon>Pedobacter</taxon>
    </lineage>
</organism>
<dbReference type="KEGG" id="proe:H9L23_12500"/>
<proteinExistence type="predicted"/>
<dbReference type="InterPro" id="IPR024992">
    <property type="entry name" value="DUF3891"/>
</dbReference>
<evidence type="ECO:0000313" key="2">
    <source>
        <dbReference type="Proteomes" id="UP000515806"/>
    </source>
</evidence>
<dbReference type="Pfam" id="PF13030">
    <property type="entry name" value="DUF3891"/>
    <property type="match status" value="1"/>
</dbReference>
<name>A0A7G9QNB3_9SPHI</name>
<protein>
    <submittedName>
        <fullName evidence="1">DUF3891 family protein</fullName>
    </submittedName>
</protein>
<keyword evidence="2" id="KW-1185">Reference proteome</keyword>
<dbReference type="RefSeq" id="WP_187595267.1">
    <property type="nucleotide sequence ID" value="NZ_CP060723.1"/>
</dbReference>
<sequence>MIVNYCNSGWEIITQRGHGLLAIQICARWKISGQPYRWVETLIATTGHDEVFNEFTLCSPKG</sequence>
<accession>A0A7G9QNB3</accession>
<evidence type="ECO:0000313" key="1">
    <source>
        <dbReference type="EMBL" id="QNN44838.1"/>
    </source>
</evidence>